<evidence type="ECO:0000313" key="2">
    <source>
        <dbReference type="EMBL" id="GBL55049.1"/>
    </source>
</evidence>
<feature type="domain" description="RNase H type-1" evidence="1">
    <location>
        <begin position="1"/>
        <end position="112"/>
    </location>
</feature>
<comment type="caution">
    <text evidence="3">The sequence shown here is derived from an EMBL/GenBank/DDBJ whole genome shotgun (WGS) entry which is preliminary data.</text>
</comment>
<evidence type="ECO:0000313" key="4">
    <source>
        <dbReference type="Proteomes" id="UP000499080"/>
    </source>
</evidence>
<dbReference type="PROSITE" id="PS50879">
    <property type="entry name" value="RNASE_H_1"/>
    <property type="match status" value="1"/>
</dbReference>
<protein>
    <recommendedName>
        <fullName evidence="1">RNase H type-1 domain-containing protein</fullName>
    </recommendedName>
</protein>
<reference evidence="3 4" key="1">
    <citation type="journal article" date="2019" name="Sci. Rep.">
        <title>Orb-weaving spider Araneus ventricosus genome elucidates the spidroin gene catalogue.</title>
        <authorList>
            <person name="Kono N."/>
            <person name="Nakamura H."/>
            <person name="Ohtoshi R."/>
            <person name="Moran D.A.P."/>
            <person name="Shinohara A."/>
            <person name="Yoshida Y."/>
            <person name="Fujiwara M."/>
            <person name="Mori M."/>
            <person name="Tomita M."/>
            <person name="Arakawa K."/>
        </authorList>
    </citation>
    <scope>NUCLEOTIDE SEQUENCE [LARGE SCALE GENOMIC DNA]</scope>
</reference>
<keyword evidence="4" id="KW-1185">Reference proteome</keyword>
<dbReference type="InterPro" id="IPR012337">
    <property type="entry name" value="RNaseH-like_sf"/>
</dbReference>
<dbReference type="GO" id="GO:0003676">
    <property type="term" value="F:nucleic acid binding"/>
    <property type="evidence" value="ECO:0007669"/>
    <property type="project" value="InterPro"/>
</dbReference>
<dbReference type="Gene3D" id="3.30.420.10">
    <property type="entry name" value="Ribonuclease H-like superfamily/Ribonuclease H"/>
    <property type="match status" value="1"/>
</dbReference>
<dbReference type="InterPro" id="IPR002156">
    <property type="entry name" value="RNaseH_domain"/>
</dbReference>
<dbReference type="CDD" id="cd09276">
    <property type="entry name" value="Rnase_HI_RT_non_LTR"/>
    <property type="match status" value="1"/>
</dbReference>
<dbReference type="GO" id="GO:0004523">
    <property type="term" value="F:RNA-DNA hybrid ribonuclease activity"/>
    <property type="evidence" value="ECO:0007669"/>
    <property type="project" value="InterPro"/>
</dbReference>
<proteinExistence type="predicted"/>
<gene>
    <name evidence="3" type="ORF">AVEN_189379_1</name>
    <name evidence="2" type="ORF">AVEN_95014_1</name>
</gene>
<dbReference type="SUPFAM" id="SSF53098">
    <property type="entry name" value="Ribonuclease H-like"/>
    <property type="match status" value="1"/>
</dbReference>
<dbReference type="Proteomes" id="UP000499080">
    <property type="component" value="Unassembled WGS sequence"/>
</dbReference>
<accession>A0A4Y1ZKW8</accession>
<dbReference type="EMBL" id="BGPR01150665">
    <property type="protein sequence ID" value="GBL55049.1"/>
    <property type="molecule type" value="Genomic_DNA"/>
</dbReference>
<dbReference type="OrthoDB" id="8070015at2759"/>
<organism evidence="3 4">
    <name type="scientific">Araneus ventricosus</name>
    <name type="common">Orbweaver spider</name>
    <name type="synonym">Epeira ventricosa</name>
    <dbReference type="NCBI Taxonomy" id="182803"/>
    <lineage>
        <taxon>Eukaryota</taxon>
        <taxon>Metazoa</taxon>
        <taxon>Ecdysozoa</taxon>
        <taxon>Arthropoda</taxon>
        <taxon>Chelicerata</taxon>
        <taxon>Arachnida</taxon>
        <taxon>Araneae</taxon>
        <taxon>Araneomorphae</taxon>
        <taxon>Entelegynae</taxon>
        <taxon>Araneoidea</taxon>
        <taxon>Araneidae</taxon>
        <taxon>Araneus</taxon>
    </lineage>
</organism>
<dbReference type="InterPro" id="IPR036397">
    <property type="entry name" value="RNaseH_sf"/>
</dbReference>
<name>A0A4Y1ZKW8_ARAVE</name>
<evidence type="ECO:0000259" key="1">
    <source>
        <dbReference type="PROSITE" id="PS50879"/>
    </source>
</evidence>
<dbReference type="EMBL" id="BGPR01150680">
    <property type="protein sequence ID" value="GBL55142.1"/>
    <property type="molecule type" value="Genomic_DNA"/>
</dbReference>
<evidence type="ECO:0000313" key="3">
    <source>
        <dbReference type="EMBL" id="GBL55142.1"/>
    </source>
</evidence>
<sequence length="157" mass="18655">MIKWVRHLPIFYGLEFENKHFRLTDRATVFMAEIIAIKEAIEYTHERNLRKGNIIADFRSALMALKSPLGRRQILKHIQENIDDFIELHWVREHQGQLGNERADELATVKDMIDCPFNRSCVQLLNDAKRSIIFKCQERWDQSQKGRWIKMFLTGLT</sequence>
<dbReference type="AlphaFoldDB" id="A0A4Y1ZKW8"/>